<dbReference type="PANTHER" id="PTHR12526">
    <property type="entry name" value="GLYCOSYLTRANSFERASE"/>
    <property type="match status" value="1"/>
</dbReference>
<dbReference type="CDD" id="cd03808">
    <property type="entry name" value="GT4_CapM-like"/>
    <property type="match status" value="1"/>
</dbReference>
<sequence>MKVLFLITRGDEIGGAQTHVRDVMLGLRDKYNIECILATGSVGKFTDEMQQNGIKIFHIKSMKREICLNDFNAFLELRKLVKKIKPDIISCHSSKAGVLGRLATIGLSIKKVFTAHGWAFTEGIPERKAKFYKNIELILSYLTDAIINVSQYDRQLALSNNIKSKHYVIHNCIPDNIQIKREVFRDKNEIPIRFVMVARFCEQKDHETLIKAFSNISPNKWHLSLLGGGDSTEIEKLVSKLNLDSNIDFIGEVSNVQDYLNKANVFMLISNYEGFPISIIEAMKTGLPVIASDVGGVCEAVIDEQNGYLIPRKDIAALQTRLKNLIENPDLLIKFGQESREMYERNFTLNNMVDSYHQVFAEVNK</sequence>
<feature type="domain" description="Glycosyltransferase subfamily 4-like N-terminal" evidence="2">
    <location>
        <begin position="13"/>
        <end position="174"/>
    </location>
</feature>
<dbReference type="PANTHER" id="PTHR12526:SF630">
    <property type="entry name" value="GLYCOSYLTRANSFERASE"/>
    <property type="match status" value="1"/>
</dbReference>
<dbReference type="SUPFAM" id="SSF53756">
    <property type="entry name" value="UDP-Glycosyltransferase/glycogen phosphorylase"/>
    <property type="match status" value="1"/>
</dbReference>
<gene>
    <name evidence="3" type="ORF">F9C29_02800</name>
</gene>
<proteinExistence type="predicted"/>
<dbReference type="AlphaFoldDB" id="A0A6N4L032"/>
<feature type="domain" description="Glycosyl transferase family 1" evidence="1">
    <location>
        <begin position="187"/>
        <end position="341"/>
    </location>
</feature>
<evidence type="ECO:0000259" key="2">
    <source>
        <dbReference type="Pfam" id="PF13439"/>
    </source>
</evidence>
<dbReference type="Proteomes" id="UP000476281">
    <property type="component" value="Unassembled WGS sequence"/>
</dbReference>
<evidence type="ECO:0000313" key="4">
    <source>
        <dbReference type="Proteomes" id="UP000476281"/>
    </source>
</evidence>
<organism evidence="3 4">
    <name type="scientific">Enterobacter hormaechei</name>
    <dbReference type="NCBI Taxonomy" id="158836"/>
    <lineage>
        <taxon>Bacteria</taxon>
        <taxon>Pseudomonadati</taxon>
        <taxon>Pseudomonadota</taxon>
        <taxon>Gammaproteobacteria</taxon>
        <taxon>Enterobacterales</taxon>
        <taxon>Enterobacteriaceae</taxon>
        <taxon>Enterobacter</taxon>
        <taxon>Enterobacter cloacae complex</taxon>
    </lineage>
</organism>
<evidence type="ECO:0000313" key="3">
    <source>
        <dbReference type="EMBL" id="KAB2529022.1"/>
    </source>
</evidence>
<dbReference type="Pfam" id="PF00534">
    <property type="entry name" value="Glycos_transf_1"/>
    <property type="match status" value="1"/>
</dbReference>
<dbReference type="GO" id="GO:1901135">
    <property type="term" value="P:carbohydrate derivative metabolic process"/>
    <property type="evidence" value="ECO:0007669"/>
    <property type="project" value="UniProtKB-ARBA"/>
</dbReference>
<accession>A0A6N4L032</accession>
<dbReference type="GO" id="GO:0016757">
    <property type="term" value="F:glycosyltransferase activity"/>
    <property type="evidence" value="ECO:0007669"/>
    <property type="project" value="InterPro"/>
</dbReference>
<dbReference type="Gene3D" id="3.40.50.2000">
    <property type="entry name" value="Glycogen Phosphorylase B"/>
    <property type="match status" value="2"/>
</dbReference>
<dbReference type="EMBL" id="WBSZ01000032">
    <property type="protein sequence ID" value="KAB2529022.1"/>
    <property type="molecule type" value="Genomic_DNA"/>
</dbReference>
<dbReference type="InterPro" id="IPR001296">
    <property type="entry name" value="Glyco_trans_1"/>
</dbReference>
<keyword evidence="3" id="KW-0808">Transferase</keyword>
<dbReference type="RefSeq" id="WP_023303981.1">
    <property type="nucleotide sequence ID" value="NZ_BMAB01000039.1"/>
</dbReference>
<comment type="caution">
    <text evidence="3">The sequence shown here is derived from an EMBL/GenBank/DDBJ whole genome shotgun (WGS) entry which is preliminary data.</text>
</comment>
<dbReference type="Pfam" id="PF13439">
    <property type="entry name" value="Glyco_transf_4"/>
    <property type="match status" value="1"/>
</dbReference>
<protein>
    <submittedName>
        <fullName evidence="3">Glycosyltransferase family 4 protein</fullName>
    </submittedName>
</protein>
<reference evidence="3 4" key="1">
    <citation type="submission" date="2019-09" db="EMBL/GenBank/DDBJ databases">
        <title>Reversal of blaTEM antimicrobial resistance by CRISPR-Cas9 in clinical E. coli and other Enterobacteriaceae strains.</title>
        <authorList>
            <person name="Tagliaferri T."/>
            <person name="Guimaraes N."/>
            <person name="Pereira M."/>
            <person name="Felicori L."/>
            <person name="Horz H.-P."/>
            <person name="Santos S."/>
            <person name="Mendes T."/>
        </authorList>
    </citation>
    <scope>NUCLEOTIDE SEQUENCE [LARGE SCALE GENOMIC DNA]</scope>
    <source>
        <strain evidence="3 4">E2_blaTEM_MG</strain>
    </source>
</reference>
<dbReference type="InterPro" id="IPR028098">
    <property type="entry name" value="Glyco_trans_4-like_N"/>
</dbReference>
<evidence type="ECO:0000259" key="1">
    <source>
        <dbReference type="Pfam" id="PF00534"/>
    </source>
</evidence>
<name>A0A6N4L032_9ENTR</name>